<dbReference type="GO" id="GO:0016740">
    <property type="term" value="F:transferase activity"/>
    <property type="evidence" value="ECO:0007669"/>
    <property type="project" value="UniProtKB-KW"/>
</dbReference>
<keyword evidence="5" id="KW-0819">tRNA processing</keyword>
<dbReference type="PANTHER" id="PTHR33540:SF2">
    <property type="entry name" value="TRNA THREONYLCARBAMOYLADENOSINE BIOSYNTHESIS PROTEIN TSAE"/>
    <property type="match status" value="1"/>
</dbReference>
<sequence>MLDGPNFAKDLQDNKATTIALQGDLGAGKTTFVQALAKELGVTDTIQSPTYVLMKSYHIPHHPRFALLIHIDAYRLDGAKEFAALMPEKFLEDKRTLVCVEWPERVEGALPAPDITLRFSSENAGEKERYIELV</sequence>
<dbReference type="AlphaFoldDB" id="A0A1F4XMN2"/>
<keyword evidence="8" id="KW-0067">ATP-binding</keyword>
<evidence type="ECO:0000313" key="12">
    <source>
        <dbReference type="Proteomes" id="UP000177564"/>
    </source>
</evidence>
<keyword evidence="11" id="KW-0808">Transferase</keyword>
<evidence type="ECO:0000256" key="2">
    <source>
        <dbReference type="ARBA" id="ARBA00007599"/>
    </source>
</evidence>
<dbReference type="GO" id="GO:0046872">
    <property type="term" value="F:metal ion binding"/>
    <property type="evidence" value="ECO:0007669"/>
    <property type="project" value="UniProtKB-KW"/>
</dbReference>
<dbReference type="Pfam" id="PF02367">
    <property type="entry name" value="TsaE"/>
    <property type="match status" value="1"/>
</dbReference>
<reference evidence="11 12" key="1">
    <citation type="journal article" date="2016" name="Nat. Commun.">
        <title>Thousands of microbial genomes shed light on interconnected biogeochemical processes in an aquifer system.</title>
        <authorList>
            <person name="Anantharaman K."/>
            <person name="Brown C.T."/>
            <person name="Hug L.A."/>
            <person name="Sharon I."/>
            <person name="Castelle C.J."/>
            <person name="Probst A.J."/>
            <person name="Thomas B.C."/>
            <person name="Singh A."/>
            <person name="Wilkins M.J."/>
            <person name="Karaoz U."/>
            <person name="Brodie E.L."/>
            <person name="Williams K.H."/>
            <person name="Hubbard S.S."/>
            <person name="Banfield J.F."/>
        </authorList>
    </citation>
    <scope>NUCLEOTIDE SEQUENCE [LARGE SCALE GENOMIC DNA]</scope>
</reference>
<dbReference type="PANTHER" id="PTHR33540">
    <property type="entry name" value="TRNA THREONYLCARBAMOYLADENOSINE BIOSYNTHESIS PROTEIN TSAE"/>
    <property type="match status" value="1"/>
</dbReference>
<keyword evidence="9" id="KW-0460">Magnesium</keyword>
<evidence type="ECO:0000256" key="1">
    <source>
        <dbReference type="ARBA" id="ARBA00004496"/>
    </source>
</evidence>
<evidence type="ECO:0000256" key="3">
    <source>
        <dbReference type="ARBA" id="ARBA00019010"/>
    </source>
</evidence>
<dbReference type="GO" id="GO:0005737">
    <property type="term" value="C:cytoplasm"/>
    <property type="evidence" value="ECO:0007669"/>
    <property type="project" value="UniProtKB-SubCell"/>
</dbReference>
<evidence type="ECO:0000256" key="5">
    <source>
        <dbReference type="ARBA" id="ARBA00022694"/>
    </source>
</evidence>
<keyword evidence="4" id="KW-0963">Cytoplasm</keyword>
<comment type="subcellular location">
    <subcellularLocation>
        <location evidence="1">Cytoplasm</location>
    </subcellularLocation>
</comment>
<dbReference type="InterPro" id="IPR003442">
    <property type="entry name" value="T6A_TsaE"/>
</dbReference>
<keyword evidence="6" id="KW-0479">Metal-binding</keyword>
<dbReference type="CDD" id="cd02019">
    <property type="entry name" value="NK"/>
    <property type="match status" value="1"/>
</dbReference>
<dbReference type="InterPro" id="IPR027417">
    <property type="entry name" value="P-loop_NTPase"/>
</dbReference>
<name>A0A1F4XMN2_9BACT</name>
<evidence type="ECO:0000313" key="11">
    <source>
        <dbReference type="EMBL" id="OGC82982.1"/>
    </source>
</evidence>
<evidence type="ECO:0000256" key="6">
    <source>
        <dbReference type="ARBA" id="ARBA00022723"/>
    </source>
</evidence>
<proteinExistence type="inferred from homology"/>
<comment type="similarity">
    <text evidence="2">Belongs to the TsaE family.</text>
</comment>
<protein>
    <recommendedName>
        <fullName evidence="3">tRNA threonylcarbamoyladenosine biosynthesis protein TsaE</fullName>
    </recommendedName>
    <alternativeName>
        <fullName evidence="10">t(6)A37 threonylcarbamoyladenosine biosynthesis protein TsaE</fullName>
    </alternativeName>
</protein>
<keyword evidence="7" id="KW-0547">Nucleotide-binding</keyword>
<gene>
    <name evidence="11" type="ORF">A3D68_00770</name>
</gene>
<dbReference type="SUPFAM" id="SSF52540">
    <property type="entry name" value="P-loop containing nucleoside triphosphate hydrolases"/>
    <property type="match status" value="1"/>
</dbReference>
<dbReference type="GO" id="GO:0002949">
    <property type="term" value="P:tRNA threonylcarbamoyladenosine modification"/>
    <property type="evidence" value="ECO:0007669"/>
    <property type="project" value="InterPro"/>
</dbReference>
<accession>A0A1F4XMN2</accession>
<dbReference type="GO" id="GO:0005524">
    <property type="term" value="F:ATP binding"/>
    <property type="evidence" value="ECO:0007669"/>
    <property type="project" value="UniProtKB-KW"/>
</dbReference>
<evidence type="ECO:0000256" key="10">
    <source>
        <dbReference type="ARBA" id="ARBA00032441"/>
    </source>
</evidence>
<dbReference type="NCBIfam" id="TIGR00150">
    <property type="entry name" value="T6A_YjeE"/>
    <property type="match status" value="1"/>
</dbReference>
<dbReference type="Proteomes" id="UP000177564">
    <property type="component" value="Unassembled WGS sequence"/>
</dbReference>
<organism evidence="11 12">
    <name type="scientific">Candidatus Adlerbacteria bacterium RIFCSPHIGHO2_02_FULL_52_17</name>
    <dbReference type="NCBI Taxonomy" id="1797240"/>
    <lineage>
        <taxon>Bacteria</taxon>
        <taxon>Candidatus Adleribacteriota</taxon>
    </lineage>
</organism>
<dbReference type="STRING" id="1797240.A3D68_00770"/>
<evidence type="ECO:0000256" key="9">
    <source>
        <dbReference type="ARBA" id="ARBA00022842"/>
    </source>
</evidence>
<comment type="caution">
    <text evidence="11">The sequence shown here is derived from an EMBL/GenBank/DDBJ whole genome shotgun (WGS) entry which is preliminary data.</text>
</comment>
<evidence type="ECO:0000256" key="7">
    <source>
        <dbReference type="ARBA" id="ARBA00022741"/>
    </source>
</evidence>
<evidence type="ECO:0000256" key="8">
    <source>
        <dbReference type="ARBA" id="ARBA00022840"/>
    </source>
</evidence>
<dbReference type="EMBL" id="MEWU01000032">
    <property type="protein sequence ID" value="OGC82982.1"/>
    <property type="molecule type" value="Genomic_DNA"/>
</dbReference>
<evidence type="ECO:0000256" key="4">
    <source>
        <dbReference type="ARBA" id="ARBA00022490"/>
    </source>
</evidence>
<dbReference type="Gene3D" id="3.40.50.300">
    <property type="entry name" value="P-loop containing nucleotide triphosphate hydrolases"/>
    <property type="match status" value="1"/>
</dbReference>